<feature type="non-terminal residue" evidence="3">
    <location>
        <position position="149"/>
    </location>
</feature>
<sequence length="149" mass="17182">MKCDDPTILSFNNKDLIEIPRNILYLNQLNLLSLNGNHIRTLPDEFYKAFPQLTWLDLRCNELEFISRAVVNLSNLKNLLIGNNNIRRLCIELGGVKSLTGLNIGGNPIEFPSQDILLKDSCSIMRYFRECYLRRLEIEKVLSGEVIKK</sequence>
<evidence type="ECO:0000256" key="2">
    <source>
        <dbReference type="ARBA" id="ARBA00022737"/>
    </source>
</evidence>
<dbReference type="SUPFAM" id="SSF52058">
    <property type="entry name" value="L domain-like"/>
    <property type="match status" value="1"/>
</dbReference>
<keyword evidence="4" id="KW-1185">Reference proteome</keyword>
<dbReference type="InterPro" id="IPR003591">
    <property type="entry name" value="Leu-rich_rpt_typical-subtyp"/>
</dbReference>
<dbReference type="Proteomes" id="UP000321570">
    <property type="component" value="Unassembled WGS sequence"/>
</dbReference>
<reference evidence="3 4" key="1">
    <citation type="submission" date="2019-07" db="EMBL/GenBank/DDBJ databases">
        <authorList>
            <person name="Jastrzebski P J."/>
            <person name="Paukszto L."/>
            <person name="Jastrzebski P J."/>
        </authorList>
    </citation>
    <scope>NUCLEOTIDE SEQUENCE [LARGE SCALE GENOMIC DNA]</scope>
    <source>
        <strain evidence="3 4">WMS-il1</strain>
    </source>
</reference>
<evidence type="ECO:0000313" key="3">
    <source>
        <dbReference type="EMBL" id="VUZ53076.1"/>
    </source>
</evidence>
<dbReference type="GO" id="GO:0005737">
    <property type="term" value="C:cytoplasm"/>
    <property type="evidence" value="ECO:0007669"/>
    <property type="project" value="TreeGrafter"/>
</dbReference>
<dbReference type="InterPro" id="IPR050216">
    <property type="entry name" value="LRR_domain-containing"/>
</dbReference>
<name>A0A564Z0X3_HYMDI</name>
<dbReference type="EMBL" id="CABIJS010000544">
    <property type="protein sequence ID" value="VUZ53076.1"/>
    <property type="molecule type" value="Genomic_DNA"/>
</dbReference>
<accession>A0A564Z0X3</accession>
<dbReference type="InterPro" id="IPR032675">
    <property type="entry name" value="LRR_dom_sf"/>
</dbReference>
<proteinExistence type="predicted"/>
<dbReference type="Pfam" id="PF13855">
    <property type="entry name" value="LRR_8"/>
    <property type="match status" value="1"/>
</dbReference>
<organism evidence="3 4">
    <name type="scientific">Hymenolepis diminuta</name>
    <name type="common">Rat tapeworm</name>
    <dbReference type="NCBI Taxonomy" id="6216"/>
    <lineage>
        <taxon>Eukaryota</taxon>
        <taxon>Metazoa</taxon>
        <taxon>Spiralia</taxon>
        <taxon>Lophotrochozoa</taxon>
        <taxon>Platyhelminthes</taxon>
        <taxon>Cestoda</taxon>
        <taxon>Eucestoda</taxon>
        <taxon>Cyclophyllidea</taxon>
        <taxon>Hymenolepididae</taxon>
        <taxon>Hymenolepis</taxon>
    </lineage>
</organism>
<evidence type="ECO:0000313" key="4">
    <source>
        <dbReference type="Proteomes" id="UP000321570"/>
    </source>
</evidence>
<dbReference type="PANTHER" id="PTHR48051">
    <property type="match status" value="1"/>
</dbReference>
<protein>
    <submittedName>
        <fullName evidence="3">Uncharacterized protein</fullName>
    </submittedName>
</protein>
<gene>
    <name evidence="3" type="ORF">WMSIL1_LOCUS11457</name>
</gene>
<dbReference type="SMART" id="SM00369">
    <property type="entry name" value="LRR_TYP"/>
    <property type="match status" value="3"/>
</dbReference>
<keyword evidence="2" id="KW-0677">Repeat</keyword>
<dbReference type="AlphaFoldDB" id="A0A564Z0X3"/>
<dbReference type="Gene3D" id="3.80.10.10">
    <property type="entry name" value="Ribonuclease Inhibitor"/>
    <property type="match status" value="1"/>
</dbReference>
<dbReference type="InterPro" id="IPR001611">
    <property type="entry name" value="Leu-rich_rpt"/>
</dbReference>
<evidence type="ECO:0000256" key="1">
    <source>
        <dbReference type="ARBA" id="ARBA00022614"/>
    </source>
</evidence>
<keyword evidence="1" id="KW-0433">Leucine-rich repeat</keyword>
<dbReference type="PANTHER" id="PTHR48051:SF35">
    <property type="entry name" value="LEUCINE-RICH REPEAT-CONTAINING PROTEIN 27"/>
    <property type="match status" value="1"/>
</dbReference>